<sequence>MTIASCCGTTIATSIRTRRSPSYSPTSPATIRLSSRVRSTRMGGSGGIEQGYEAAARDGPHVDTSGLGVTMRRAHDTFEFRKQVLSVITKCFLDLTVSCLCPARGACKEKSVTEFEAAADPEGDDSFARAHKLAVVGHLANVYHRVVDAYLFVDRREAETSIGYFALQLLTVPSASVHPVRNHKLVSRILAIISAFFQIEDKHIVYLPHNRRAWSIACPSSRSNSCPSSVAHNREYMNQFAKTCQLFIPTNAWWRPLYMSSTRQTREAFSRATVALAQLTAAITRDRHVAVLATITPIRS</sequence>
<organism evidence="1 2">
    <name type="scientific">Mycena pura</name>
    <dbReference type="NCBI Taxonomy" id="153505"/>
    <lineage>
        <taxon>Eukaryota</taxon>
        <taxon>Fungi</taxon>
        <taxon>Dikarya</taxon>
        <taxon>Basidiomycota</taxon>
        <taxon>Agaricomycotina</taxon>
        <taxon>Agaricomycetes</taxon>
        <taxon>Agaricomycetidae</taxon>
        <taxon>Agaricales</taxon>
        <taxon>Marasmiineae</taxon>
        <taxon>Mycenaceae</taxon>
        <taxon>Mycena</taxon>
    </lineage>
</organism>
<protein>
    <submittedName>
        <fullName evidence="1">Uncharacterized protein</fullName>
    </submittedName>
</protein>
<gene>
    <name evidence="1" type="ORF">GGX14DRAFT_400036</name>
</gene>
<comment type="caution">
    <text evidence="1">The sequence shown here is derived from an EMBL/GenBank/DDBJ whole genome shotgun (WGS) entry which is preliminary data.</text>
</comment>
<dbReference type="Proteomes" id="UP001219525">
    <property type="component" value="Unassembled WGS sequence"/>
</dbReference>
<evidence type="ECO:0000313" key="1">
    <source>
        <dbReference type="EMBL" id="KAJ7201718.1"/>
    </source>
</evidence>
<reference evidence="1" key="1">
    <citation type="submission" date="2023-03" db="EMBL/GenBank/DDBJ databases">
        <title>Massive genome expansion in bonnet fungi (Mycena s.s.) driven by repeated elements and novel gene families across ecological guilds.</title>
        <authorList>
            <consortium name="Lawrence Berkeley National Laboratory"/>
            <person name="Harder C.B."/>
            <person name="Miyauchi S."/>
            <person name="Viragh M."/>
            <person name="Kuo A."/>
            <person name="Thoen E."/>
            <person name="Andreopoulos B."/>
            <person name="Lu D."/>
            <person name="Skrede I."/>
            <person name="Drula E."/>
            <person name="Henrissat B."/>
            <person name="Morin E."/>
            <person name="Kohler A."/>
            <person name="Barry K."/>
            <person name="LaButti K."/>
            <person name="Morin E."/>
            <person name="Salamov A."/>
            <person name="Lipzen A."/>
            <person name="Mereny Z."/>
            <person name="Hegedus B."/>
            <person name="Baldrian P."/>
            <person name="Stursova M."/>
            <person name="Weitz H."/>
            <person name="Taylor A."/>
            <person name="Grigoriev I.V."/>
            <person name="Nagy L.G."/>
            <person name="Martin F."/>
            <person name="Kauserud H."/>
        </authorList>
    </citation>
    <scope>NUCLEOTIDE SEQUENCE</scope>
    <source>
        <strain evidence="1">9144</strain>
    </source>
</reference>
<dbReference type="EMBL" id="JARJCW010000058">
    <property type="protein sequence ID" value="KAJ7201718.1"/>
    <property type="molecule type" value="Genomic_DNA"/>
</dbReference>
<evidence type="ECO:0000313" key="2">
    <source>
        <dbReference type="Proteomes" id="UP001219525"/>
    </source>
</evidence>
<dbReference type="AlphaFoldDB" id="A0AAD6V424"/>
<name>A0AAD6V424_9AGAR</name>
<proteinExistence type="predicted"/>
<keyword evidence="2" id="KW-1185">Reference proteome</keyword>
<accession>A0AAD6V424</accession>